<keyword evidence="9" id="KW-1185">Reference proteome</keyword>
<keyword evidence="1" id="KW-0813">Transport</keyword>
<evidence type="ECO:0000256" key="6">
    <source>
        <dbReference type="ARBA" id="ARBA00023136"/>
    </source>
</evidence>
<dbReference type="InterPro" id="IPR003593">
    <property type="entry name" value="AAA+_ATPase"/>
</dbReference>
<accession>A0A5N0V2P1</accession>
<dbReference type="FunFam" id="3.40.50.300:FF:000042">
    <property type="entry name" value="Maltose/maltodextrin ABC transporter, ATP-binding protein"/>
    <property type="match status" value="1"/>
</dbReference>
<dbReference type="GO" id="GO:0005524">
    <property type="term" value="F:ATP binding"/>
    <property type="evidence" value="ECO:0007669"/>
    <property type="project" value="UniProtKB-KW"/>
</dbReference>
<dbReference type="InterPro" id="IPR017871">
    <property type="entry name" value="ABC_transporter-like_CS"/>
</dbReference>
<keyword evidence="6" id="KW-0472">Membrane</keyword>
<dbReference type="PANTHER" id="PTHR43875:SF15">
    <property type="entry name" value="TREHALOSE IMPORT ATP-BINDING PROTEIN SUGC"/>
    <property type="match status" value="1"/>
</dbReference>
<dbReference type="GO" id="GO:0140359">
    <property type="term" value="F:ABC-type transporter activity"/>
    <property type="evidence" value="ECO:0007669"/>
    <property type="project" value="UniProtKB-ARBA"/>
</dbReference>
<dbReference type="Gene3D" id="3.40.50.300">
    <property type="entry name" value="P-loop containing nucleotide triphosphate hydrolases"/>
    <property type="match status" value="1"/>
</dbReference>
<dbReference type="InterPro" id="IPR013611">
    <property type="entry name" value="Transp-assoc_OB_typ2"/>
</dbReference>
<keyword evidence="5" id="KW-1278">Translocase</keyword>
<dbReference type="EMBL" id="VMNW02000020">
    <property type="protein sequence ID" value="KAA9160699.1"/>
    <property type="molecule type" value="Genomic_DNA"/>
</dbReference>
<keyword evidence="3" id="KW-0547">Nucleotide-binding</keyword>
<dbReference type="OrthoDB" id="9802264at2"/>
<feature type="domain" description="ABC transporter" evidence="7">
    <location>
        <begin position="6"/>
        <end position="253"/>
    </location>
</feature>
<keyword evidence="4 8" id="KW-0067">ATP-binding</keyword>
<dbReference type="PROSITE" id="PS00211">
    <property type="entry name" value="ABC_TRANSPORTER_1"/>
    <property type="match status" value="1"/>
</dbReference>
<protein>
    <submittedName>
        <fullName evidence="8">ABC transporter ATP-binding protein</fullName>
    </submittedName>
</protein>
<gene>
    <name evidence="8" type="ORF">FPZ12_016250</name>
</gene>
<evidence type="ECO:0000256" key="2">
    <source>
        <dbReference type="ARBA" id="ARBA00022475"/>
    </source>
</evidence>
<dbReference type="GO" id="GO:0016887">
    <property type="term" value="F:ATP hydrolysis activity"/>
    <property type="evidence" value="ECO:0007669"/>
    <property type="project" value="InterPro"/>
</dbReference>
<dbReference type="RefSeq" id="WP_144752373.1">
    <property type="nucleotide sequence ID" value="NZ_VMNW02000020.1"/>
</dbReference>
<dbReference type="InterPro" id="IPR008995">
    <property type="entry name" value="Mo/tungstate-bd_C_term_dom"/>
</dbReference>
<evidence type="ECO:0000256" key="3">
    <source>
        <dbReference type="ARBA" id="ARBA00022741"/>
    </source>
</evidence>
<organism evidence="8 9">
    <name type="scientific">Amycolatopsis acidicola</name>
    <dbReference type="NCBI Taxonomy" id="2596893"/>
    <lineage>
        <taxon>Bacteria</taxon>
        <taxon>Bacillati</taxon>
        <taxon>Actinomycetota</taxon>
        <taxon>Actinomycetes</taxon>
        <taxon>Pseudonocardiales</taxon>
        <taxon>Pseudonocardiaceae</taxon>
        <taxon>Amycolatopsis</taxon>
    </lineage>
</organism>
<dbReference type="Gene3D" id="2.40.50.140">
    <property type="entry name" value="Nucleic acid-binding proteins"/>
    <property type="match status" value="1"/>
</dbReference>
<dbReference type="Pfam" id="PF00005">
    <property type="entry name" value="ABC_tran"/>
    <property type="match status" value="1"/>
</dbReference>
<dbReference type="PANTHER" id="PTHR43875">
    <property type="entry name" value="MALTODEXTRIN IMPORT ATP-BINDING PROTEIN MSMX"/>
    <property type="match status" value="1"/>
</dbReference>
<dbReference type="Gene3D" id="2.40.50.100">
    <property type="match status" value="1"/>
</dbReference>
<dbReference type="InterPro" id="IPR027417">
    <property type="entry name" value="P-loop_NTPase"/>
</dbReference>
<dbReference type="InterPro" id="IPR047641">
    <property type="entry name" value="ABC_transpr_MalK/UgpC-like"/>
</dbReference>
<dbReference type="SUPFAM" id="SSF52540">
    <property type="entry name" value="P-loop containing nucleoside triphosphate hydrolases"/>
    <property type="match status" value="1"/>
</dbReference>
<dbReference type="Proteomes" id="UP000319769">
    <property type="component" value="Unassembled WGS sequence"/>
</dbReference>
<dbReference type="InterPro" id="IPR012340">
    <property type="entry name" value="NA-bd_OB-fold"/>
</dbReference>
<evidence type="ECO:0000256" key="4">
    <source>
        <dbReference type="ARBA" id="ARBA00022840"/>
    </source>
</evidence>
<evidence type="ECO:0000313" key="9">
    <source>
        <dbReference type="Proteomes" id="UP000319769"/>
    </source>
</evidence>
<dbReference type="AlphaFoldDB" id="A0A5N0V2P1"/>
<keyword evidence="2" id="KW-1003">Cell membrane</keyword>
<proteinExistence type="predicted"/>
<evidence type="ECO:0000313" key="8">
    <source>
        <dbReference type="EMBL" id="KAA9160699.1"/>
    </source>
</evidence>
<dbReference type="InterPro" id="IPR003439">
    <property type="entry name" value="ABC_transporter-like_ATP-bd"/>
</dbReference>
<dbReference type="SUPFAM" id="SSF50331">
    <property type="entry name" value="MOP-like"/>
    <property type="match status" value="1"/>
</dbReference>
<name>A0A5N0V2P1_9PSEU</name>
<dbReference type="Pfam" id="PF08402">
    <property type="entry name" value="TOBE_2"/>
    <property type="match status" value="1"/>
</dbReference>
<evidence type="ECO:0000259" key="7">
    <source>
        <dbReference type="PROSITE" id="PS50893"/>
    </source>
</evidence>
<dbReference type="GO" id="GO:0055052">
    <property type="term" value="C:ATP-binding cassette (ABC) transporter complex, substrate-binding subunit-containing"/>
    <property type="evidence" value="ECO:0007669"/>
    <property type="project" value="TreeGrafter"/>
</dbReference>
<comment type="caution">
    <text evidence="8">The sequence shown here is derived from an EMBL/GenBank/DDBJ whole genome shotgun (WGS) entry which is preliminary data.</text>
</comment>
<reference evidence="8" key="1">
    <citation type="submission" date="2019-09" db="EMBL/GenBank/DDBJ databases">
        <authorList>
            <person name="Teo W.F.A."/>
            <person name="Duangmal K."/>
        </authorList>
    </citation>
    <scope>NUCLEOTIDE SEQUENCE [LARGE SCALE GENOMIC DNA]</scope>
    <source>
        <strain evidence="8">K81G1</strain>
    </source>
</reference>
<dbReference type="PROSITE" id="PS50893">
    <property type="entry name" value="ABC_TRANSPORTER_2"/>
    <property type="match status" value="1"/>
</dbReference>
<evidence type="ECO:0000256" key="1">
    <source>
        <dbReference type="ARBA" id="ARBA00022448"/>
    </source>
</evidence>
<sequence>MTTPMIQIDALTKSFQVRGRKAAGTPVDAMRDVSLSVDAGQFFVLLGASGSGKTTTLRCVAGLETPTGGEIRIGGVPVFGNEGRKNVPPQQRPIAMVFQSYALWPHLDVRGNIAFALRRGARRPKRAEVAERVDRVIELLNLQEQAARSVAMLSGGQQQRVALARALALEPQVLLMDEPLSNLDMKLRARLRVELKRITRELGITTLYVTHDQAEALTMADRVAVMDHGQVVQSGRPTEIYGEPETAFVGQFLGDMCLLDAKVSGDDAGGTPGTASTGIGEIELGTKAAGKAGDRLSLGIRPEDVGLASGPGPNCFEGKLGARSYLGETTVWEVHLQDVKITARWPGTTALSEGQPVWVQLPAERLHLFPAA</sequence>
<evidence type="ECO:0000256" key="5">
    <source>
        <dbReference type="ARBA" id="ARBA00022967"/>
    </source>
</evidence>
<dbReference type="SMART" id="SM00382">
    <property type="entry name" value="AAA"/>
    <property type="match status" value="1"/>
</dbReference>